<organism evidence="2 3">
    <name type="scientific">Burkholderia cenocepacia</name>
    <dbReference type="NCBI Taxonomy" id="95486"/>
    <lineage>
        <taxon>Bacteria</taxon>
        <taxon>Pseudomonadati</taxon>
        <taxon>Pseudomonadota</taxon>
        <taxon>Betaproteobacteria</taxon>
        <taxon>Burkholderiales</taxon>
        <taxon>Burkholderiaceae</taxon>
        <taxon>Burkholderia</taxon>
        <taxon>Burkholderia cepacia complex</taxon>
    </lineage>
</organism>
<evidence type="ECO:0000313" key="3">
    <source>
        <dbReference type="Proteomes" id="UP000244809"/>
    </source>
</evidence>
<dbReference type="Pfam" id="PF13546">
    <property type="entry name" value="DDE_5"/>
    <property type="match status" value="1"/>
</dbReference>
<dbReference type="InterPro" id="IPR038721">
    <property type="entry name" value="IS701-like_DDE_dom"/>
</dbReference>
<evidence type="ECO:0000259" key="1">
    <source>
        <dbReference type="Pfam" id="PF13546"/>
    </source>
</evidence>
<dbReference type="Proteomes" id="UP000244809">
    <property type="component" value="Chromosome 1"/>
</dbReference>
<evidence type="ECO:0000313" key="2">
    <source>
        <dbReference type="EMBL" id="AWG29856.1"/>
    </source>
</evidence>
<proteinExistence type="predicted"/>
<name>A0AAD0J245_9BURK</name>
<protein>
    <recommendedName>
        <fullName evidence="1">Transposase IS701-like DDE domain-containing protein</fullName>
    </recommendedName>
</protein>
<sequence>MRIQGLLPSADAADSAHECRADGGTAATGACERAAPVTASFRGEVGIVRFGAARAGAALGGGAPGPGAGCTGSLTTRDFPKKGEHLVDVARQYCDQLGKPDNCKVAVCPSVATKTRACRCRID</sequence>
<feature type="domain" description="Transposase IS701-like DDE" evidence="1">
    <location>
        <begin position="79"/>
        <end position="118"/>
    </location>
</feature>
<gene>
    <name evidence="2" type="ORF">B9Z07_10715</name>
</gene>
<dbReference type="EMBL" id="CP021067">
    <property type="protein sequence ID" value="AWG29856.1"/>
    <property type="molecule type" value="Genomic_DNA"/>
</dbReference>
<dbReference type="AlphaFoldDB" id="A0AAD0J245"/>
<accession>A0AAD0J245</accession>
<reference evidence="2 3" key="1">
    <citation type="submission" date="2017-04" db="EMBL/GenBank/DDBJ databases">
        <title>Complete genome sequence of Burkholderia cenocepacia PC184 Midwest clone.</title>
        <authorList>
            <person name="Mulks M.H."/>
            <person name="Cooper V.S."/>
        </authorList>
    </citation>
    <scope>NUCLEOTIDE SEQUENCE [LARGE SCALE GENOMIC DNA]</scope>
    <source>
        <strain evidence="2 3">PC184 Mulks</strain>
    </source>
</reference>